<keyword evidence="9 11" id="KW-0239">DNA-directed DNA polymerase</keyword>
<dbReference type="Gene3D" id="1.10.150.700">
    <property type="entry name" value="PolC, middle finger domain"/>
    <property type="match status" value="1"/>
</dbReference>
<dbReference type="InterPro" id="IPR006308">
    <property type="entry name" value="Pol_III_a_PolC-type_gram_pos"/>
</dbReference>
<dbReference type="InterPro" id="IPR024754">
    <property type="entry name" value="DNA_PolC-like_N_II"/>
</dbReference>
<keyword evidence="3 11" id="KW-0808">Transferase</keyword>
<dbReference type="Pfam" id="PF17657">
    <property type="entry name" value="DNA_pol3_finger"/>
    <property type="match status" value="1"/>
</dbReference>
<organism evidence="14 15">
    <name type="scientific">Fusibacter tunisiensis</name>
    <dbReference type="NCBI Taxonomy" id="1008308"/>
    <lineage>
        <taxon>Bacteria</taxon>
        <taxon>Bacillati</taxon>
        <taxon>Bacillota</taxon>
        <taxon>Clostridia</taxon>
        <taxon>Eubacteriales</taxon>
        <taxon>Eubacteriales Family XII. Incertae Sedis</taxon>
        <taxon>Fusibacter</taxon>
    </lineage>
</organism>
<evidence type="ECO:0000256" key="4">
    <source>
        <dbReference type="ARBA" id="ARBA00022695"/>
    </source>
</evidence>
<dbReference type="GO" id="GO:0003887">
    <property type="term" value="F:DNA-directed DNA polymerase activity"/>
    <property type="evidence" value="ECO:0007669"/>
    <property type="project" value="UniProtKB-EC"/>
</dbReference>
<dbReference type="SMART" id="SM00481">
    <property type="entry name" value="POLIIIAc"/>
    <property type="match status" value="1"/>
</dbReference>
<keyword evidence="4 11" id="KW-0548">Nucleotidyltransferase</keyword>
<dbReference type="Gene3D" id="3.30.1900.20">
    <property type="match status" value="2"/>
</dbReference>
<feature type="domain" description="Exonuclease" evidence="12">
    <location>
        <begin position="402"/>
        <end position="567"/>
    </location>
</feature>
<dbReference type="InterPro" id="IPR044923">
    <property type="entry name" value="PolC_middle_finger_sf"/>
</dbReference>
<dbReference type="Pfam" id="PF07733">
    <property type="entry name" value="DNA_pol3_alpha"/>
    <property type="match status" value="2"/>
</dbReference>
<evidence type="ECO:0000259" key="12">
    <source>
        <dbReference type="SMART" id="SM00479"/>
    </source>
</evidence>
<protein>
    <recommendedName>
        <fullName evidence="11">DNA polymerase III PolC-type</fullName>
        <shortName evidence="11">PolIII</shortName>
        <ecNumber evidence="11">2.7.7.7</ecNumber>
    </recommendedName>
</protein>
<dbReference type="Gene3D" id="6.10.140.1510">
    <property type="match status" value="1"/>
</dbReference>
<dbReference type="Gene3D" id="3.30.420.10">
    <property type="entry name" value="Ribonuclease H-like superfamily/Ribonuclease H"/>
    <property type="match status" value="1"/>
</dbReference>
<keyword evidence="2 11" id="KW-0963">Cytoplasm</keyword>
<dbReference type="CDD" id="cd06127">
    <property type="entry name" value="DEDDh"/>
    <property type="match status" value="1"/>
</dbReference>
<dbReference type="Pfam" id="PF14579">
    <property type="entry name" value="HHH_6"/>
    <property type="match status" value="1"/>
</dbReference>
<dbReference type="InterPro" id="IPR004013">
    <property type="entry name" value="PHP_dom"/>
</dbReference>
<proteinExistence type="inferred from homology"/>
<dbReference type="InterPro" id="IPR011708">
    <property type="entry name" value="DNA_pol3_alpha_NTPase_dom"/>
</dbReference>
<dbReference type="InterPro" id="IPR029460">
    <property type="entry name" value="DNAPol_HHH"/>
</dbReference>
<feature type="domain" description="Polymerase/histidinol phosphatase N-terminal" evidence="13">
    <location>
        <begin position="319"/>
        <end position="385"/>
    </location>
</feature>
<dbReference type="Pfam" id="PF00929">
    <property type="entry name" value="RNase_T"/>
    <property type="match status" value="1"/>
</dbReference>
<comment type="similarity">
    <text evidence="11">Belongs to the DNA polymerase type-C family. PolC subfamily.</text>
</comment>
<dbReference type="EC" id="2.7.7.7" evidence="11"/>
<evidence type="ECO:0000256" key="9">
    <source>
        <dbReference type="ARBA" id="ARBA00022932"/>
    </source>
</evidence>
<dbReference type="NCBIfam" id="TIGR01405">
    <property type="entry name" value="polC_Gram_pos"/>
    <property type="match status" value="1"/>
</dbReference>
<dbReference type="EMBL" id="JAFBDT010000001">
    <property type="protein sequence ID" value="MBM7560624.1"/>
    <property type="molecule type" value="Genomic_DNA"/>
</dbReference>
<dbReference type="SMART" id="SM00479">
    <property type="entry name" value="EXOIII"/>
    <property type="match status" value="1"/>
</dbReference>
<keyword evidence="5 11" id="KW-0235">DNA replication</keyword>
<dbReference type="CDD" id="cd07435">
    <property type="entry name" value="PHP_PolIIIA_POLC"/>
    <property type="match status" value="1"/>
</dbReference>
<sequence length="1417" mass="159549">MNRIPFNQLIQHSLRTDKIEVKKIEYVKNDALLNIDIEAEEVVSKEAINGLKSVLKDHLNFIESFDISVDFKPQTQDVSVHWENILMVVKRKNPAVASILKRSKVSFPDGNIQIEFEDKGLENTFYQYEVDAMIQKICQKNLNQTFEIITLSNKEMDEGLEAFEKAQEEAVAEIVSTQTQAFNTSKITEAKASRIKNEDVLYRSKVKRAVSKIQDIDMEEETYAIEGKLIAFDSREIKGGKYIVKLYLSDLTNAIACKAFMKKKDYEKLEGDLIKGNWYIVEGINRFDTFDKEQVLNIVSINKGKTEEKRVDLSEEKRVELHLHTNMSEMDGITPVKKLIQTAIDWGHPAIAITDHGVLQAFPDAASAAGDKIKVIYGLEGYLIDDLSDLIQNATDYSLDDVYVVFDIETTGFSYNNHTIIEIGAVKIRNGEVVERFSQLINPGCNIPAFITELTGISDEMVRDMPTLDTVLPAFLDFVNGVPVVAHNAVFDCSFIRYYSNRLGLKFESLILDTLALSRMILTGIKKHNLKAVTKHLKIPLSDHHRAVADAEATSRVLIKLFERLKDENVVTLEQINEYARLNFNYSMRETFHVILLTQTQKGLRNLYEIVSHSNLNTFYRKPRIPKSLLMEKREGLLIGSACEAGEVYKGIMNNLPEESIVKLANFYDYLEIQPVGNNAFMLANGRVKNIEELQSINKRIVGIADELGKMAVATGDVHFLEPEDEVYRRILMAGNGFSDADNQAPLYFRTTEDMLEEFSYLGERAKELVIENPNRIAQMCESVIPVPKGTFPPVIEGADEEFRNMCLTKARRMYGNPLPEIVEKRLERELTSIIGNGYAVMYIIAQKLVAKSLEDGFLVGSRGSVGSSFAATMSDITEVNPLPPHYLCSECQYSEFITDGSYGAGVDMPDQVCPKCGNPLIKEGHDIPFETFLGFDGDKEPDIDLNFAGIYQANAHKYCEVLFGKGKTFKAGTIGTIADKTAYGYVKKYFEEREIQVHRYEVERLAQGLTGVKRTSGQHPGGIMVVPATNDIHEFCPVQYPANDVNSGVVTTHFDYHSISGRLLKLDILGHDVPTIIKYLEALTGVNVFEIPLDDSETMKLFTSTESLGIQDTTYGLDIGSLGIPEFGTKFVRQMLKDTDPKTFSDLVRISGLSHGTDVWLNNAQDLVRNNIVTIKDVIATRDDIMNYLLQMDLEPLSAFKIMENVRKGKGLKPEEIAMMKSHNVPDWYIGSCQTIQYMFPKAHAVAYVMMSVRIAYFKVHYPLAFYATYFSTKVDDFDADLICKGSEVIRAKMKEIEQMESPTKKEQDFIGILEIADEMYARGLSFAKVSLEDSEASQFIIKNGKLVPPFMALQGVGASAAESIAQTRDVEKDFLSIEDFQRQTKVSKTVIEAMKNHGCFEALPEDNQLSLFSFA</sequence>
<dbReference type="PANTHER" id="PTHR32294:SF5">
    <property type="entry name" value="DNA POLYMERASE III POLC-TYPE"/>
    <property type="match status" value="1"/>
</dbReference>
<dbReference type="Pfam" id="PF02811">
    <property type="entry name" value="PHP"/>
    <property type="match status" value="1"/>
</dbReference>
<evidence type="ECO:0000256" key="10">
    <source>
        <dbReference type="ARBA" id="ARBA00049244"/>
    </source>
</evidence>
<dbReference type="InterPro" id="IPR003141">
    <property type="entry name" value="Pol/His_phosphatase_N"/>
</dbReference>
<keyword evidence="8 11" id="KW-0269">Exonuclease</keyword>
<dbReference type="InterPro" id="IPR006054">
    <property type="entry name" value="DnaQ"/>
</dbReference>
<evidence type="ECO:0000256" key="2">
    <source>
        <dbReference type="ARBA" id="ARBA00022490"/>
    </source>
</evidence>
<dbReference type="Gene3D" id="2.40.50.140">
    <property type="entry name" value="Nucleic acid-binding proteins"/>
    <property type="match status" value="1"/>
</dbReference>
<keyword evidence="7 11" id="KW-0378">Hydrolase</keyword>
<gene>
    <name evidence="11" type="primary">polC</name>
    <name evidence="14" type="ORF">JOC49_000133</name>
</gene>
<dbReference type="InterPro" id="IPR012337">
    <property type="entry name" value="RNaseH-like_sf"/>
</dbReference>
<evidence type="ECO:0000313" key="15">
    <source>
        <dbReference type="Proteomes" id="UP000767854"/>
    </source>
</evidence>
<dbReference type="InterPro" id="IPR012340">
    <property type="entry name" value="NA-bd_OB-fold"/>
</dbReference>
<evidence type="ECO:0000256" key="11">
    <source>
        <dbReference type="HAMAP-Rule" id="MF_00356"/>
    </source>
</evidence>
<evidence type="ECO:0000256" key="6">
    <source>
        <dbReference type="ARBA" id="ARBA00022722"/>
    </source>
</evidence>
<dbReference type="InterPro" id="IPR013520">
    <property type="entry name" value="Ribonucl_H"/>
</dbReference>
<dbReference type="PANTHER" id="PTHR32294">
    <property type="entry name" value="DNA POLYMERASE III SUBUNIT ALPHA"/>
    <property type="match status" value="1"/>
</dbReference>
<evidence type="ECO:0000256" key="5">
    <source>
        <dbReference type="ARBA" id="ARBA00022705"/>
    </source>
</evidence>
<dbReference type="CDD" id="cd04484">
    <property type="entry name" value="polC_OBF"/>
    <property type="match status" value="1"/>
</dbReference>
<keyword evidence="6 11" id="KW-0540">Nuclease</keyword>
<dbReference type="HAMAP" id="MF_00356">
    <property type="entry name" value="DNApol_PolC"/>
    <property type="match status" value="1"/>
</dbReference>
<name>A0ABS2MMJ2_9FIRM</name>
<evidence type="ECO:0000313" key="14">
    <source>
        <dbReference type="EMBL" id="MBM7560624.1"/>
    </source>
</evidence>
<dbReference type="Pfam" id="PF11490">
    <property type="entry name" value="DNA_pol3_a_NII"/>
    <property type="match status" value="1"/>
</dbReference>
<evidence type="ECO:0000256" key="3">
    <source>
        <dbReference type="ARBA" id="ARBA00022679"/>
    </source>
</evidence>
<dbReference type="RefSeq" id="WP_204661171.1">
    <property type="nucleotide sequence ID" value="NZ_JAFBDT010000001.1"/>
</dbReference>
<dbReference type="SUPFAM" id="SSF53098">
    <property type="entry name" value="Ribonuclease H-like"/>
    <property type="match status" value="1"/>
</dbReference>
<dbReference type="InterPro" id="IPR040982">
    <property type="entry name" value="DNA_pol3_finger"/>
</dbReference>
<comment type="subcellular location">
    <subcellularLocation>
        <location evidence="11">Cytoplasm</location>
    </subcellularLocation>
</comment>
<keyword evidence="15" id="KW-1185">Reference proteome</keyword>
<dbReference type="NCBIfam" id="NF001688">
    <property type="entry name" value="PRK00448.1"/>
    <property type="match status" value="1"/>
</dbReference>
<evidence type="ECO:0000259" key="13">
    <source>
        <dbReference type="SMART" id="SM00481"/>
    </source>
</evidence>
<comment type="caution">
    <text evidence="14">The sequence shown here is derived from an EMBL/GenBank/DDBJ whole genome shotgun (WGS) entry which is preliminary data.</text>
</comment>
<reference evidence="14 15" key="1">
    <citation type="submission" date="2021-01" db="EMBL/GenBank/DDBJ databases">
        <title>Genomic Encyclopedia of Type Strains, Phase IV (KMG-IV): sequencing the most valuable type-strain genomes for metagenomic binning, comparative biology and taxonomic classification.</title>
        <authorList>
            <person name="Goeker M."/>
        </authorList>
    </citation>
    <scope>NUCLEOTIDE SEQUENCE [LARGE SCALE GENOMIC DNA]</scope>
    <source>
        <strain evidence="14 15">DSM 24436</strain>
    </source>
</reference>
<comment type="catalytic activity">
    <reaction evidence="10 11">
        <text>DNA(n) + a 2'-deoxyribonucleoside 5'-triphosphate = DNA(n+1) + diphosphate</text>
        <dbReference type="Rhea" id="RHEA:22508"/>
        <dbReference type="Rhea" id="RHEA-COMP:17339"/>
        <dbReference type="Rhea" id="RHEA-COMP:17340"/>
        <dbReference type="ChEBI" id="CHEBI:33019"/>
        <dbReference type="ChEBI" id="CHEBI:61560"/>
        <dbReference type="ChEBI" id="CHEBI:173112"/>
        <dbReference type="EC" id="2.7.7.7"/>
    </reaction>
</comment>
<evidence type="ECO:0000256" key="8">
    <source>
        <dbReference type="ARBA" id="ARBA00022839"/>
    </source>
</evidence>
<dbReference type="InterPro" id="IPR004805">
    <property type="entry name" value="DnaE2/DnaE/PolC"/>
</dbReference>
<evidence type="ECO:0000256" key="7">
    <source>
        <dbReference type="ARBA" id="ARBA00022801"/>
    </source>
</evidence>
<dbReference type="Proteomes" id="UP000767854">
    <property type="component" value="Unassembled WGS sequence"/>
</dbReference>
<comment type="function">
    <text evidence="1 11">Required for replicative DNA synthesis. This DNA polymerase also exhibits 3' to 5' exonuclease activity.</text>
</comment>
<dbReference type="Gene3D" id="1.10.150.870">
    <property type="match status" value="1"/>
</dbReference>
<dbReference type="InterPro" id="IPR036397">
    <property type="entry name" value="RNaseH_sf"/>
</dbReference>
<evidence type="ECO:0000256" key="1">
    <source>
        <dbReference type="ARBA" id="ARBA00003452"/>
    </source>
</evidence>
<accession>A0ABS2MMJ2</accession>
<dbReference type="NCBIfam" id="TIGR00573">
    <property type="entry name" value="dnaq"/>
    <property type="match status" value="1"/>
</dbReference>
<dbReference type="Gene3D" id="3.20.20.140">
    <property type="entry name" value="Metal-dependent hydrolases"/>
    <property type="match status" value="2"/>
</dbReference>